<comment type="subcellular location">
    <subcellularLocation>
        <location evidence="11 12">Cell membrane</location>
        <topology evidence="11 12">Multi-pass membrane protein</topology>
    </subcellularLocation>
    <subcellularLocation>
        <location evidence="1">Membrane</location>
        <topology evidence="1">Multi-pass membrane protein</topology>
    </subcellularLocation>
</comment>
<dbReference type="PANTHER" id="PTHR42823">
    <property type="entry name" value="ATP SYNTHASE SUBUNIT A, CHLOROPLASTIC"/>
    <property type="match status" value="1"/>
</dbReference>
<protein>
    <recommendedName>
        <fullName evidence="11 12">ATP synthase subunit a</fullName>
    </recommendedName>
    <alternativeName>
        <fullName evidence="11">ATP synthase F0 sector subunit a</fullName>
    </alternativeName>
    <alternativeName>
        <fullName evidence="11">F-ATPase subunit 6</fullName>
    </alternativeName>
</protein>
<dbReference type="InterPro" id="IPR023011">
    <property type="entry name" value="ATP_synth_F0_asu_AS"/>
</dbReference>
<evidence type="ECO:0000256" key="8">
    <source>
        <dbReference type="ARBA" id="ARBA00023065"/>
    </source>
</evidence>
<evidence type="ECO:0000256" key="6">
    <source>
        <dbReference type="ARBA" id="ARBA00022781"/>
    </source>
</evidence>
<feature type="transmembrane region" description="Helical" evidence="11">
    <location>
        <begin position="140"/>
        <end position="163"/>
    </location>
</feature>
<feature type="transmembrane region" description="Helical" evidence="11">
    <location>
        <begin position="29"/>
        <end position="54"/>
    </location>
</feature>
<keyword evidence="5 11" id="KW-0812">Transmembrane</keyword>
<gene>
    <name evidence="11" type="primary">atpB</name>
    <name evidence="13" type="ORF">A3G90_04315</name>
</gene>
<dbReference type="GO" id="GO:0045259">
    <property type="term" value="C:proton-transporting ATP synthase complex"/>
    <property type="evidence" value="ECO:0007669"/>
    <property type="project" value="UniProtKB-KW"/>
</dbReference>
<feature type="transmembrane region" description="Helical" evidence="11">
    <location>
        <begin position="199"/>
        <end position="221"/>
    </location>
</feature>
<evidence type="ECO:0000256" key="2">
    <source>
        <dbReference type="ARBA" id="ARBA00006810"/>
    </source>
</evidence>
<dbReference type="InterPro" id="IPR045082">
    <property type="entry name" value="ATP_syn_F0_a_bact/chloroplast"/>
</dbReference>
<sequence length="256" mass="28134">MFSLIATAYAAEEVGIHVALKPYIVGHVFGIPLTATLITTWITMFLLIVGTFFLSRKPTLIPTKIQSIAEMVVGGVYDYMSDVLESRTLARKYFPIVITIFIFVLALNWIGLLPGVTAIGLNHDGHFTPLLYPAATDLNITIAFALIAFVTIEVAGVVAIGAFKYAGKFINFHSPLAFIIGIIELISELARLISFSFRLFGNIFAGKTLLVVIMFFVPYIAPVPLYGFELFVGFIQAFVFAVLTLFFIKVAVAEPH</sequence>
<feature type="transmembrane region" description="Helical" evidence="11">
    <location>
        <begin position="93"/>
        <end position="120"/>
    </location>
</feature>
<dbReference type="PROSITE" id="PS00449">
    <property type="entry name" value="ATPASE_A"/>
    <property type="match status" value="1"/>
</dbReference>
<dbReference type="InterPro" id="IPR035908">
    <property type="entry name" value="F0_ATP_A_sf"/>
</dbReference>
<dbReference type="GO" id="GO:0042777">
    <property type="term" value="P:proton motive force-driven plasma membrane ATP synthesis"/>
    <property type="evidence" value="ECO:0007669"/>
    <property type="project" value="TreeGrafter"/>
</dbReference>
<evidence type="ECO:0000256" key="9">
    <source>
        <dbReference type="ARBA" id="ARBA00023136"/>
    </source>
</evidence>
<keyword evidence="4 11" id="KW-0138">CF(0)</keyword>
<dbReference type="NCBIfam" id="TIGR01131">
    <property type="entry name" value="ATP_synt_6_or_A"/>
    <property type="match status" value="1"/>
</dbReference>
<keyword evidence="10 11" id="KW-0066">ATP synthesis</keyword>
<dbReference type="HAMAP" id="MF_01393">
    <property type="entry name" value="ATP_synth_a_bact"/>
    <property type="match status" value="1"/>
</dbReference>
<evidence type="ECO:0000256" key="11">
    <source>
        <dbReference type="HAMAP-Rule" id="MF_01393"/>
    </source>
</evidence>
<dbReference type="GO" id="GO:0005886">
    <property type="term" value="C:plasma membrane"/>
    <property type="evidence" value="ECO:0007669"/>
    <property type="project" value="UniProtKB-SubCell"/>
</dbReference>
<comment type="similarity">
    <text evidence="2 11 12">Belongs to the ATPase A chain family.</text>
</comment>
<organism evidence="13 14">
    <name type="scientific">Candidatus Kaiserbacteria bacterium RIFCSPLOWO2_12_FULL_45_26</name>
    <dbReference type="NCBI Taxonomy" id="1798525"/>
    <lineage>
        <taxon>Bacteria</taxon>
        <taxon>Candidatus Kaiseribacteriota</taxon>
    </lineage>
</organism>
<keyword evidence="11" id="KW-1003">Cell membrane</keyword>
<dbReference type="InterPro" id="IPR000568">
    <property type="entry name" value="ATP_synth_F0_asu"/>
</dbReference>
<dbReference type="CDD" id="cd00310">
    <property type="entry name" value="ATP-synt_Fo_a_6"/>
    <property type="match status" value="1"/>
</dbReference>
<evidence type="ECO:0000256" key="5">
    <source>
        <dbReference type="ARBA" id="ARBA00022692"/>
    </source>
</evidence>
<keyword evidence="3 11" id="KW-0813">Transport</keyword>
<evidence type="ECO:0000256" key="3">
    <source>
        <dbReference type="ARBA" id="ARBA00022448"/>
    </source>
</evidence>
<evidence type="ECO:0000256" key="12">
    <source>
        <dbReference type="RuleBase" id="RU000483"/>
    </source>
</evidence>
<evidence type="ECO:0000313" key="13">
    <source>
        <dbReference type="EMBL" id="OGG85250.1"/>
    </source>
</evidence>
<dbReference type="STRING" id="1798525.A3G90_04315"/>
<dbReference type="Pfam" id="PF00119">
    <property type="entry name" value="ATP-synt_A"/>
    <property type="match status" value="1"/>
</dbReference>
<reference evidence="13 14" key="1">
    <citation type="journal article" date="2016" name="Nat. Commun.">
        <title>Thousands of microbial genomes shed light on interconnected biogeochemical processes in an aquifer system.</title>
        <authorList>
            <person name="Anantharaman K."/>
            <person name="Brown C.T."/>
            <person name="Hug L.A."/>
            <person name="Sharon I."/>
            <person name="Castelle C.J."/>
            <person name="Probst A.J."/>
            <person name="Thomas B.C."/>
            <person name="Singh A."/>
            <person name="Wilkins M.J."/>
            <person name="Karaoz U."/>
            <person name="Brodie E.L."/>
            <person name="Williams K.H."/>
            <person name="Hubbard S.S."/>
            <person name="Banfield J.F."/>
        </authorList>
    </citation>
    <scope>NUCLEOTIDE SEQUENCE [LARGE SCALE GENOMIC DNA]</scope>
</reference>
<comment type="caution">
    <text evidence="13">The sequence shown here is derived from an EMBL/GenBank/DDBJ whole genome shotgun (WGS) entry which is preliminary data.</text>
</comment>
<keyword evidence="7 11" id="KW-1133">Transmembrane helix</keyword>
<keyword evidence="8 11" id="KW-0406">Ion transport</keyword>
<evidence type="ECO:0000256" key="10">
    <source>
        <dbReference type="ARBA" id="ARBA00023310"/>
    </source>
</evidence>
<name>A0A1F6FHB0_9BACT</name>
<keyword evidence="9 11" id="KW-0472">Membrane</keyword>
<dbReference type="EMBL" id="MFMM01000001">
    <property type="protein sequence ID" value="OGG85250.1"/>
    <property type="molecule type" value="Genomic_DNA"/>
</dbReference>
<dbReference type="SUPFAM" id="SSF81336">
    <property type="entry name" value="F1F0 ATP synthase subunit A"/>
    <property type="match status" value="1"/>
</dbReference>
<keyword evidence="6 11" id="KW-0375">Hydrogen ion transport</keyword>
<accession>A0A1F6FHB0</accession>
<evidence type="ECO:0000256" key="1">
    <source>
        <dbReference type="ARBA" id="ARBA00004141"/>
    </source>
</evidence>
<evidence type="ECO:0000256" key="7">
    <source>
        <dbReference type="ARBA" id="ARBA00022989"/>
    </source>
</evidence>
<dbReference type="Gene3D" id="1.20.120.220">
    <property type="entry name" value="ATP synthase, F0 complex, subunit A"/>
    <property type="match status" value="1"/>
</dbReference>
<evidence type="ECO:0000313" key="14">
    <source>
        <dbReference type="Proteomes" id="UP000177325"/>
    </source>
</evidence>
<evidence type="ECO:0000256" key="4">
    <source>
        <dbReference type="ARBA" id="ARBA00022547"/>
    </source>
</evidence>
<comment type="function">
    <text evidence="11 12">Key component of the proton channel; it plays a direct role in the translocation of protons across the membrane.</text>
</comment>
<dbReference type="AlphaFoldDB" id="A0A1F6FHB0"/>
<proteinExistence type="inferred from homology"/>
<dbReference type="PRINTS" id="PR00123">
    <property type="entry name" value="ATPASEA"/>
</dbReference>
<feature type="transmembrane region" description="Helical" evidence="11">
    <location>
        <begin position="228"/>
        <end position="248"/>
    </location>
</feature>
<dbReference type="GO" id="GO:0046933">
    <property type="term" value="F:proton-transporting ATP synthase activity, rotational mechanism"/>
    <property type="evidence" value="ECO:0007669"/>
    <property type="project" value="UniProtKB-UniRule"/>
</dbReference>
<dbReference type="PANTHER" id="PTHR42823:SF3">
    <property type="entry name" value="ATP SYNTHASE SUBUNIT A, CHLOROPLASTIC"/>
    <property type="match status" value="1"/>
</dbReference>
<dbReference type="Proteomes" id="UP000177325">
    <property type="component" value="Unassembled WGS sequence"/>
</dbReference>